<name>A0ABX1HE71_9BACT</name>
<dbReference type="RefSeq" id="WP_168672132.1">
    <property type="nucleotide sequence ID" value="NZ_JAAVTK010000002.1"/>
</dbReference>
<keyword evidence="3" id="KW-1185">Reference proteome</keyword>
<proteinExistence type="predicted"/>
<evidence type="ECO:0000313" key="2">
    <source>
        <dbReference type="EMBL" id="NKI88505.1"/>
    </source>
</evidence>
<reference evidence="2 3" key="1">
    <citation type="submission" date="2020-03" db="EMBL/GenBank/DDBJ databases">
        <title>Genomic Encyclopedia of Type Strains, Phase IV (KMG-V): Genome sequencing to study the core and pangenomes of soil and plant-associated prokaryotes.</title>
        <authorList>
            <person name="Whitman W."/>
        </authorList>
    </citation>
    <scope>NUCLEOTIDE SEQUENCE [LARGE SCALE GENOMIC DNA]</scope>
    <source>
        <strain evidence="2 3">1B</strain>
    </source>
</reference>
<dbReference type="PANTHER" id="PTHR43581:SF4">
    <property type="entry name" value="ATP_GTP PHOSPHATASE"/>
    <property type="match status" value="1"/>
</dbReference>
<dbReference type="Proteomes" id="UP000717634">
    <property type="component" value="Unassembled WGS sequence"/>
</dbReference>
<dbReference type="Gene3D" id="3.40.50.300">
    <property type="entry name" value="P-loop containing nucleotide triphosphate hydrolases"/>
    <property type="match status" value="2"/>
</dbReference>
<evidence type="ECO:0000313" key="3">
    <source>
        <dbReference type="Proteomes" id="UP000717634"/>
    </source>
</evidence>
<comment type="caution">
    <text evidence="2">The sequence shown here is derived from an EMBL/GenBank/DDBJ whole genome shotgun (WGS) entry which is preliminary data.</text>
</comment>
<dbReference type="InterPro" id="IPR003959">
    <property type="entry name" value="ATPase_AAA_core"/>
</dbReference>
<dbReference type="PANTHER" id="PTHR43581">
    <property type="entry name" value="ATP/GTP PHOSPHATASE"/>
    <property type="match status" value="1"/>
</dbReference>
<evidence type="ECO:0000259" key="1">
    <source>
        <dbReference type="Pfam" id="PF13304"/>
    </source>
</evidence>
<dbReference type="Pfam" id="PF13304">
    <property type="entry name" value="AAA_21"/>
    <property type="match status" value="1"/>
</dbReference>
<accession>A0ABX1HE71</accession>
<dbReference type="InterPro" id="IPR051396">
    <property type="entry name" value="Bact_Antivir_Def_Nuclease"/>
</dbReference>
<gene>
    <name evidence="2" type="ORF">HBN54_001092</name>
</gene>
<feature type="domain" description="ATPase AAA-type core" evidence="1">
    <location>
        <begin position="26"/>
        <end position="327"/>
    </location>
</feature>
<sequence>MENDIKFLRIQNFKSIKDITLHPRRVNLIIGEPNVGKSNLLEAMTLLGGITYEQTEKFMGSFIRYEEPRQLFYDNLVGNTIKVETDKDVAVLFFDKRASRFKFLFCDLDFYQELAGANDSIVSNQVVGEMEQVVMHGLPRLDLEATAESSLCEFVYTELDAQATFTVDGKVGFRENWLLSPFYFTPKPYTFRKGTLVNQDSGNAYLNPPYGDNLIEIIQGYPQLRQEVGRMFEHYNQKLQLRMDERRLEIIKDQDGIIYSYPYSSVADTLQRIIFYLAAIESNDDAVLLFEEPEAHSFPVYVSKLGRRIVESTSNQFFIDTHSPYLITEILETMLTDDAQAGELAMFAAYYEDHQTKVHQLSDEEIRSIRNDGIDVFYNMKRFTTGAASNA</sequence>
<protein>
    <submittedName>
        <fullName evidence="2">ATPase</fullName>
    </submittedName>
</protein>
<dbReference type="InterPro" id="IPR027417">
    <property type="entry name" value="P-loop_NTPase"/>
</dbReference>
<dbReference type="EMBL" id="JAAVTK010000002">
    <property type="protein sequence ID" value="NKI88505.1"/>
    <property type="molecule type" value="Genomic_DNA"/>
</dbReference>
<organism evidence="2 3">
    <name type="scientific">Hymenobacter artigasi</name>
    <dbReference type="NCBI Taxonomy" id="2719616"/>
    <lineage>
        <taxon>Bacteria</taxon>
        <taxon>Pseudomonadati</taxon>
        <taxon>Bacteroidota</taxon>
        <taxon>Cytophagia</taxon>
        <taxon>Cytophagales</taxon>
        <taxon>Hymenobacteraceae</taxon>
        <taxon>Hymenobacter</taxon>
    </lineage>
</organism>
<dbReference type="SUPFAM" id="SSF52540">
    <property type="entry name" value="P-loop containing nucleoside triphosphate hydrolases"/>
    <property type="match status" value="1"/>
</dbReference>